<dbReference type="Gene3D" id="2.30.40.10">
    <property type="entry name" value="Urease, subunit C, domain 1"/>
    <property type="match status" value="1"/>
</dbReference>
<dbReference type="SUPFAM" id="SSF51556">
    <property type="entry name" value="Metallo-dependent hydrolases"/>
    <property type="match status" value="1"/>
</dbReference>
<dbReference type="PROSITE" id="PS51368">
    <property type="entry name" value="UREASE_3"/>
    <property type="match status" value="1"/>
</dbReference>
<dbReference type="AlphaFoldDB" id="A0A5M6IGR6"/>
<dbReference type="Pfam" id="PF01979">
    <property type="entry name" value="Amidohydro_1"/>
    <property type="match status" value="1"/>
</dbReference>
<dbReference type="NCBIfam" id="NF009686">
    <property type="entry name" value="PRK13207.1"/>
    <property type="match status" value="1"/>
</dbReference>
<dbReference type="EMBL" id="VWPJ01000001">
    <property type="protein sequence ID" value="KAA5607496.1"/>
    <property type="molecule type" value="Genomic_DNA"/>
</dbReference>
<gene>
    <name evidence="6" type="primary">ureC</name>
    <name evidence="10" type="ORF">F1188_01650</name>
</gene>
<evidence type="ECO:0000256" key="4">
    <source>
        <dbReference type="ARBA" id="ARBA00022723"/>
    </source>
</evidence>
<dbReference type="InterPro" id="IPR011059">
    <property type="entry name" value="Metal-dep_hydrolase_composite"/>
</dbReference>
<comment type="pathway">
    <text evidence="2 6">Nitrogen metabolism; urea degradation; CO(2) and NH(3) from urea (urease route): step 1/1.</text>
</comment>
<dbReference type="RefSeq" id="WP_150060629.1">
    <property type="nucleotide sequence ID" value="NZ_JACHII010000001.1"/>
</dbReference>
<dbReference type="InterPro" id="IPR006680">
    <property type="entry name" value="Amidohydro-rel"/>
</dbReference>
<dbReference type="InterPro" id="IPR017951">
    <property type="entry name" value="Urease_asu_c"/>
</dbReference>
<evidence type="ECO:0000313" key="11">
    <source>
        <dbReference type="Proteomes" id="UP000324065"/>
    </source>
</evidence>
<evidence type="ECO:0000256" key="2">
    <source>
        <dbReference type="ARBA" id="ARBA00004897"/>
    </source>
</evidence>
<comment type="cofactor">
    <cofactor evidence="1">
        <name>Ni cation</name>
        <dbReference type="ChEBI" id="CHEBI:25516"/>
    </cofactor>
</comment>
<dbReference type="InterPro" id="IPR011612">
    <property type="entry name" value="Urease_alpha_N_dom"/>
</dbReference>
<dbReference type="HAMAP" id="MF_01953">
    <property type="entry name" value="Urease_alpha"/>
    <property type="match status" value="1"/>
</dbReference>
<comment type="similarity">
    <text evidence="6 8">Belongs to the metallo-dependent hydrolases superfamily. Urease alpha subunit family.</text>
</comment>
<dbReference type="OrthoDB" id="9802793at2"/>
<accession>A0A5M6IGR6</accession>
<keyword evidence="4" id="KW-0479">Metal-binding</keyword>
<keyword evidence="6 7" id="KW-0963">Cytoplasm</keyword>
<name>A0A5M6IGR6_9PROT</name>
<dbReference type="EC" id="3.5.1.5" evidence="6"/>
<protein>
    <recommendedName>
        <fullName evidence="6">Urease subunit alpha</fullName>
        <ecNumber evidence="6">3.5.1.5</ecNumber>
    </recommendedName>
    <alternativeName>
        <fullName evidence="6">Urea amidohydrolase subunit alpha</fullName>
    </alternativeName>
</protein>
<evidence type="ECO:0000256" key="3">
    <source>
        <dbReference type="ARBA" id="ARBA00022596"/>
    </source>
</evidence>
<dbReference type="InterPro" id="IPR005848">
    <property type="entry name" value="Urease_asu"/>
</dbReference>
<evidence type="ECO:0000256" key="1">
    <source>
        <dbReference type="ARBA" id="ARBA00001948"/>
    </source>
</evidence>
<comment type="subunit">
    <text evidence="6">Heterotrimer of UreA (gamma), UreB (beta) and UreC (alpha) subunits. Three heterotrimers associate to form the active enzyme.</text>
</comment>
<dbReference type="Pfam" id="PF00449">
    <property type="entry name" value="Urease_alpha"/>
    <property type="match status" value="1"/>
</dbReference>
<organism evidence="10 11">
    <name type="scientific">Roseospira marina</name>
    <dbReference type="NCBI Taxonomy" id="140057"/>
    <lineage>
        <taxon>Bacteria</taxon>
        <taxon>Pseudomonadati</taxon>
        <taxon>Pseudomonadota</taxon>
        <taxon>Alphaproteobacteria</taxon>
        <taxon>Rhodospirillales</taxon>
        <taxon>Rhodospirillaceae</taxon>
        <taxon>Roseospira</taxon>
    </lineage>
</organism>
<dbReference type="GO" id="GO:0016151">
    <property type="term" value="F:nickel cation binding"/>
    <property type="evidence" value="ECO:0007669"/>
    <property type="project" value="InterPro"/>
</dbReference>
<keyword evidence="11" id="KW-1185">Reference proteome</keyword>
<comment type="caution">
    <text evidence="6 7">Lacks conserved residue(s) required for the propagation of feature annotation.</text>
</comment>
<dbReference type="Proteomes" id="UP000324065">
    <property type="component" value="Unassembled WGS sequence"/>
</dbReference>
<dbReference type="InterPro" id="IPR050112">
    <property type="entry name" value="Urease_alpha_subunit"/>
</dbReference>
<dbReference type="GO" id="GO:0043419">
    <property type="term" value="P:urea catabolic process"/>
    <property type="evidence" value="ECO:0007669"/>
    <property type="project" value="UniProtKB-UniRule"/>
</dbReference>
<evidence type="ECO:0000256" key="7">
    <source>
        <dbReference type="PROSITE-ProRule" id="PRU00700"/>
    </source>
</evidence>
<evidence type="ECO:0000256" key="5">
    <source>
        <dbReference type="ARBA" id="ARBA00022801"/>
    </source>
</evidence>
<dbReference type="UniPathway" id="UPA00258">
    <property type="reaction ID" value="UER00370"/>
</dbReference>
<dbReference type="InterPro" id="IPR032466">
    <property type="entry name" value="Metal_Hydrolase"/>
</dbReference>
<dbReference type="SUPFAM" id="SSF51338">
    <property type="entry name" value="Composite domain of metallo-dependent hydrolases"/>
    <property type="match status" value="1"/>
</dbReference>
<dbReference type="PANTHER" id="PTHR43440:SF1">
    <property type="entry name" value="UREASE"/>
    <property type="match status" value="1"/>
</dbReference>
<proteinExistence type="inferred from homology"/>
<evidence type="ECO:0000256" key="8">
    <source>
        <dbReference type="RuleBase" id="RU004158"/>
    </source>
</evidence>
<dbReference type="PANTHER" id="PTHR43440">
    <property type="entry name" value="UREASE"/>
    <property type="match status" value="1"/>
</dbReference>
<dbReference type="GO" id="GO:0009039">
    <property type="term" value="F:urease activity"/>
    <property type="evidence" value="ECO:0007669"/>
    <property type="project" value="UniProtKB-UniRule"/>
</dbReference>
<reference evidence="10 11" key="1">
    <citation type="submission" date="2019-09" db="EMBL/GenBank/DDBJ databases">
        <title>Genome sequence of Roseospira marina, one of the more divergent members of the non-sulfur purple photosynthetic bacterial family, the Rhodospirillaceae.</title>
        <authorList>
            <person name="Meyer T."/>
            <person name="Kyndt J."/>
        </authorList>
    </citation>
    <scope>NUCLEOTIDE SEQUENCE [LARGE SCALE GENOMIC DNA]</scope>
    <source>
        <strain evidence="10 11">DSM 15113</strain>
    </source>
</reference>
<keyword evidence="3" id="KW-0533">Nickel</keyword>
<keyword evidence="5 6" id="KW-0378">Hydrolase</keyword>
<feature type="domain" description="Urease" evidence="9">
    <location>
        <begin position="131"/>
        <end position="537"/>
    </location>
</feature>
<evidence type="ECO:0000313" key="10">
    <source>
        <dbReference type="EMBL" id="KAA5607496.1"/>
    </source>
</evidence>
<sequence>MAHVMDRGAYAAQYGPTVGDRVRLADTDLVIEVERDRTTPGEEVTVGAGGVVRDGMGQSQTWRGQAAVDTVIANALILDAERIEKADIGIKDGRIEAIGAAGNPDTQPDIDIVIGPGTEIVDAAGRLVTPGGVDALVTWLDPRQIDDALASGITTMLGGGTGPTAGSRAGASTPGPWHLWRMLQAADGLPVNLGFYGKGSASRPGALEEQISAGAIGLTLHEAWGATPSAIACCLSVAERLNVQVVCHLDRLNESGFAETSLEAFGDQTVHAVVSDPSLRGGPAASDGLALDGLAFCQSATVLPGSAATGAFGAATILHDMGALSILGSGAQAPVEDGGLIARAWQNTHAMKALRGRLPEERGDNDNIRVRRTLAKYTINPALAHGVAEHVGAIAAGRLADLVLWDPAFFGAKPALVLKGGSVVLAGPGDAQPRASDRDPAVLRRSFGAFGRALTQSSVTFVSHEAIATVLGGTLGLRKTLVPVSGCRSVTKADMILNTARPTLEVDRATGTVRLDGAPLTVPPVAERPLTQRYFLF</sequence>
<evidence type="ECO:0000256" key="6">
    <source>
        <dbReference type="HAMAP-Rule" id="MF_01953"/>
    </source>
</evidence>
<comment type="caution">
    <text evidence="10">The sequence shown here is derived from an EMBL/GenBank/DDBJ whole genome shotgun (WGS) entry which is preliminary data.</text>
</comment>
<dbReference type="Gene3D" id="3.20.20.140">
    <property type="entry name" value="Metal-dependent hydrolases"/>
    <property type="match status" value="2"/>
</dbReference>
<dbReference type="PRINTS" id="PR01752">
    <property type="entry name" value="UREASE"/>
</dbReference>
<dbReference type="GO" id="GO:0005737">
    <property type="term" value="C:cytoplasm"/>
    <property type="evidence" value="ECO:0007669"/>
    <property type="project" value="UniProtKB-SubCell"/>
</dbReference>
<comment type="catalytic activity">
    <reaction evidence="6">
        <text>urea + 2 H2O + H(+) = hydrogencarbonate + 2 NH4(+)</text>
        <dbReference type="Rhea" id="RHEA:20557"/>
        <dbReference type="ChEBI" id="CHEBI:15377"/>
        <dbReference type="ChEBI" id="CHEBI:15378"/>
        <dbReference type="ChEBI" id="CHEBI:16199"/>
        <dbReference type="ChEBI" id="CHEBI:17544"/>
        <dbReference type="ChEBI" id="CHEBI:28938"/>
        <dbReference type="EC" id="3.5.1.5"/>
    </reaction>
</comment>
<feature type="binding site" evidence="6 7">
    <location>
        <position position="221"/>
    </location>
    <ligand>
        <name>substrate</name>
    </ligand>
</feature>
<evidence type="ECO:0000259" key="9">
    <source>
        <dbReference type="PROSITE" id="PS51368"/>
    </source>
</evidence>
<comment type="subcellular location">
    <subcellularLocation>
        <location evidence="6 7">Cytoplasm</location>
    </subcellularLocation>
</comment>